<accession>A0A0G4GX08</accession>
<dbReference type="InterPro" id="IPR019956">
    <property type="entry name" value="Ubiquitin_dom"/>
</dbReference>
<dbReference type="Pfam" id="PF00240">
    <property type="entry name" value="ubiquitin"/>
    <property type="match status" value="1"/>
</dbReference>
<dbReference type="AlphaFoldDB" id="A0A0G4GX08"/>
<dbReference type="InterPro" id="IPR029071">
    <property type="entry name" value="Ubiquitin-like_domsf"/>
</dbReference>
<dbReference type="PhylomeDB" id="A0A0G4GX08"/>
<evidence type="ECO:0000313" key="3">
    <source>
        <dbReference type="Proteomes" id="UP000041254"/>
    </source>
</evidence>
<proteinExistence type="predicted"/>
<dbReference type="Proteomes" id="UP000041254">
    <property type="component" value="Unassembled WGS sequence"/>
</dbReference>
<keyword evidence="3" id="KW-1185">Reference proteome</keyword>
<dbReference type="PROSITE" id="PS50053">
    <property type="entry name" value="UBIQUITIN_2"/>
    <property type="match status" value="1"/>
</dbReference>
<name>A0A0G4GX08_VITBC</name>
<dbReference type="InParanoid" id="A0A0G4GX08"/>
<evidence type="ECO:0000259" key="1">
    <source>
        <dbReference type="PROSITE" id="PS50053"/>
    </source>
</evidence>
<dbReference type="CDD" id="cd17039">
    <property type="entry name" value="Ubl_ubiquitin_like"/>
    <property type="match status" value="1"/>
</dbReference>
<dbReference type="PRINTS" id="PR00348">
    <property type="entry name" value="UBIQUITIN"/>
</dbReference>
<dbReference type="VEuPathDB" id="CryptoDB:Vbra_6392"/>
<feature type="domain" description="Ubiquitin-like" evidence="1">
    <location>
        <begin position="1"/>
        <end position="77"/>
    </location>
</feature>
<evidence type="ECO:0000313" key="2">
    <source>
        <dbReference type="EMBL" id="CEM35449.1"/>
    </source>
</evidence>
<reference evidence="2 3" key="1">
    <citation type="submission" date="2014-11" db="EMBL/GenBank/DDBJ databases">
        <authorList>
            <person name="Zhu J."/>
            <person name="Qi W."/>
            <person name="Song R."/>
        </authorList>
    </citation>
    <scope>NUCLEOTIDE SEQUENCE [LARGE SCALE GENOMIC DNA]</scope>
</reference>
<protein>
    <recommendedName>
        <fullName evidence="1">Ubiquitin-like domain-containing protein</fullName>
    </recommendedName>
</protein>
<dbReference type="Gene3D" id="3.10.20.90">
    <property type="entry name" value="Phosphatidylinositol 3-kinase Catalytic Subunit, Chain A, domain 1"/>
    <property type="match status" value="1"/>
</dbReference>
<organism evidence="2 3">
    <name type="scientific">Vitrella brassicaformis (strain CCMP3155)</name>
    <dbReference type="NCBI Taxonomy" id="1169540"/>
    <lineage>
        <taxon>Eukaryota</taxon>
        <taxon>Sar</taxon>
        <taxon>Alveolata</taxon>
        <taxon>Colpodellida</taxon>
        <taxon>Vitrellaceae</taxon>
        <taxon>Vitrella</taxon>
    </lineage>
</organism>
<dbReference type="SUPFAM" id="SSF54236">
    <property type="entry name" value="Ubiquitin-like"/>
    <property type="match status" value="1"/>
</dbReference>
<dbReference type="SMART" id="SM00213">
    <property type="entry name" value="UBQ"/>
    <property type="match status" value="1"/>
</dbReference>
<sequence length="285" mass="31807">MQLFVCGGNDRRSVVLNVQAGENIGEVLNKYQLKEGFPPDALRVTFQGKLLDHDKTLDSYGIKHGDSLNAIVTNKKRFRVPRDFYFPSSGGREGVELTISESSPENRYRLSLAINRGLKEMVQIVGADGAEPRAGLFDIKSHDKVFQVAEYSFSDLKPEFEGEHSTVVSILSSVDMSSASSVHERQTALIGDAGRREAKYLNARAQLRKARQTILHMERTISARGRTIDEQQRATQELTNTIDMKDGIIQERDAAILSIQADNTRLGQQNATLEAERLRGDRLVC</sequence>
<dbReference type="EMBL" id="CDMY01000854">
    <property type="protein sequence ID" value="CEM35449.1"/>
    <property type="molecule type" value="Genomic_DNA"/>
</dbReference>
<gene>
    <name evidence="2" type="ORF">Vbra_6392</name>
</gene>
<dbReference type="InterPro" id="IPR000626">
    <property type="entry name" value="Ubiquitin-like_dom"/>
</dbReference>